<organism evidence="11 12">
    <name type="scientific">Acaryochloris marina (strain MBIC 11017)</name>
    <dbReference type="NCBI Taxonomy" id="329726"/>
    <lineage>
        <taxon>Bacteria</taxon>
        <taxon>Bacillati</taxon>
        <taxon>Cyanobacteriota</taxon>
        <taxon>Cyanophyceae</taxon>
        <taxon>Acaryochloridales</taxon>
        <taxon>Acaryochloridaceae</taxon>
        <taxon>Acaryochloris</taxon>
    </lineage>
</organism>
<feature type="domain" description="Mechanosensitive ion channel MscS" evidence="8">
    <location>
        <begin position="358"/>
        <end position="421"/>
    </location>
</feature>
<dbReference type="Gene3D" id="2.30.30.60">
    <property type="match status" value="1"/>
</dbReference>
<dbReference type="EMBL" id="CP000828">
    <property type="protein sequence ID" value="ABW30273.1"/>
    <property type="molecule type" value="Genomic_DNA"/>
</dbReference>
<keyword evidence="4 7" id="KW-0812">Transmembrane</keyword>
<dbReference type="Gene3D" id="3.30.70.100">
    <property type="match status" value="1"/>
</dbReference>
<feature type="transmembrane region" description="Helical" evidence="7">
    <location>
        <begin position="280"/>
        <end position="299"/>
    </location>
</feature>
<evidence type="ECO:0000313" key="11">
    <source>
        <dbReference type="EMBL" id="ABW30273.1"/>
    </source>
</evidence>
<dbReference type="InterPro" id="IPR011066">
    <property type="entry name" value="MscS_channel_C_sf"/>
</dbReference>
<dbReference type="SUPFAM" id="SSF82689">
    <property type="entry name" value="Mechanosensitive channel protein MscS (YggB), C-terminal domain"/>
    <property type="match status" value="1"/>
</dbReference>
<dbReference type="InterPro" id="IPR011014">
    <property type="entry name" value="MscS_channel_TM-2"/>
</dbReference>
<evidence type="ECO:0000256" key="2">
    <source>
        <dbReference type="ARBA" id="ARBA00008017"/>
    </source>
</evidence>
<comment type="subcellular location">
    <subcellularLocation>
        <location evidence="1">Cell membrane</location>
        <topology evidence="1">Multi-pass membrane protein</topology>
    </subcellularLocation>
</comment>
<keyword evidence="3" id="KW-1003">Cell membrane</keyword>
<evidence type="ECO:0000256" key="4">
    <source>
        <dbReference type="ARBA" id="ARBA00022692"/>
    </source>
</evidence>
<dbReference type="Pfam" id="PF21082">
    <property type="entry name" value="MS_channel_3rd"/>
    <property type="match status" value="1"/>
</dbReference>
<feature type="transmembrane region" description="Helical" evidence="7">
    <location>
        <begin position="339"/>
        <end position="359"/>
    </location>
</feature>
<dbReference type="InterPro" id="IPR006685">
    <property type="entry name" value="MscS_channel_2nd"/>
</dbReference>
<evidence type="ECO:0000313" key="12">
    <source>
        <dbReference type="Proteomes" id="UP000000268"/>
    </source>
</evidence>
<dbReference type="GO" id="GO:0008381">
    <property type="term" value="F:mechanosensitive monoatomic ion channel activity"/>
    <property type="evidence" value="ECO:0007669"/>
    <property type="project" value="InterPro"/>
</dbReference>
<dbReference type="STRING" id="329726.AM1_5315"/>
<name>B0CAS2_ACAM1</name>
<dbReference type="Pfam" id="PF21088">
    <property type="entry name" value="MS_channel_1st"/>
    <property type="match status" value="1"/>
</dbReference>
<dbReference type="InterPro" id="IPR010920">
    <property type="entry name" value="LSM_dom_sf"/>
</dbReference>
<dbReference type="InterPro" id="IPR023408">
    <property type="entry name" value="MscS_beta-dom_sf"/>
</dbReference>
<dbReference type="InterPro" id="IPR045276">
    <property type="entry name" value="YbiO_bact"/>
</dbReference>
<dbReference type="Pfam" id="PF00924">
    <property type="entry name" value="MS_channel_2nd"/>
    <property type="match status" value="1"/>
</dbReference>
<evidence type="ECO:0000256" key="7">
    <source>
        <dbReference type="SAM" id="Phobius"/>
    </source>
</evidence>
<proteinExistence type="inferred from homology"/>
<dbReference type="SUPFAM" id="SSF50182">
    <property type="entry name" value="Sm-like ribonucleoproteins"/>
    <property type="match status" value="1"/>
</dbReference>
<evidence type="ECO:0000259" key="9">
    <source>
        <dbReference type="Pfam" id="PF21082"/>
    </source>
</evidence>
<feature type="transmembrane region" description="Helical" evidence="7">
    <location>
        <begin position="311"/>
        <end position="333"/>
    </location>
</feature>
<keyword evidence="12" id="KW-1185">Reference proteome</keyword>
<dbReference type="Gene3D" id="1.10.287.1260">
    <property type="match status" value="1"/>
</dbReference>
<gene>
    <name evidence="11" type="ordered locus">AM1_5315</name>
</gene>
<dbReference type="FunFam" id="2.30.30.60:FF:000001">
    <property type="entry name" value="MscS Mechanosensitive ion channel"/>
    <property type="match status" value="1"/>
</dbReference>
<dbReference type="GO" id="GO:0005886">
    <property type="term" value="C:plasma membrane"/>
    <property type="evidence" value="ECO:0007669"/>
    <property type="project" value="UniProtKB-SubCell"/>
</dbReference>
<feature type="transmembrane region" description="Helical" evidence="7">
    <location>
        <begin position="252"/>
        <end position="274"/>
    </location>
</feature>
<evidence type="ECO:0000256" key="5">
    <source>
        <dbReference type="ARBA" id="ARBA00022989"/>
    </source>
</evidence>
<dbReference type="PANTHER" id="PTHR30460:SF0">
    <property type="entry name" value="MODERATE CONDUCTANCE MECHANOSENSITIVE CHANNEL YBIO"/>
    <property type="match status" value="1"/>
</dbReference>
<feature type="domain" description="Mechanosensitive ion channel transmembrane helices 2/3" evidence="10">
    <location>
        <begin position="322"/>
        <end position="356"/>
    </location>
</feature>
<evidence type="ECO:0000259" key="10">
    <source>
        <dbReference type="Pfam" id="PF21088"/>
    </source>
</evidence>
<dbReference type="Proteomes" id="UP000000268">
    <property type="component" value="Chromosome"/>
</dbReference>
<feature type="transmembrane region" description="Helical" evidence="7">
    <location>
        <begin position="212"/>
        <end position="240"/>
    </location>
</feature>
<evidence type="ECO:0000256" key="6">
    <source>
        <dbReference type="ARBA" id="ARBA00023136"/>
    </source>
</evidence>
<evidence type="ECO:0000256" key="3">
    <source>
        <dbReference type="ARBA" id="ARBA00022475"/>
    </source>
</evidence>
<dbReference type="InterPro" id="IPR049278">
    <property type="entry name" value="MS_channel_C"/>
</dbReference>
<dbReference type="SUPFAM" id="SSF82861">
    <property type="entry name" value="Mechanosensitive channel protein MscS (YggB), transmembrane region"/>
    <property type="match status" value="1"/>
</dbReference>
<sequence>MPAIRRRLFLALVSVTLTILLHIPVWAQAPSPVANPSTQQPLIIPNLSNPLVSDWIWLDGRRLFKIAATKGNLAERIQAVQDSLETSKRKYLRSDSVDPKVDIRISNNLPVIYVDEQHLMTITSLDAELRGLDVTTLDDQIKSILEVALRRARTERQPQFLRQQGILTAAVIGCAVLLNRLVHFWQRRLRRPAKAVAAPKTDGSLQLPPVQFWVGFLGVLRQVLSILQIAIGVICLLICLDRFPYTRPINIWLLKSLPIPLTLTGVGLVTYLLIRLSWALVNRFALALTVTPFLSPMASRRMLLRISTIANVIKGIAVPIWISLGIIVALILLKVDVGPLLAGVGLVGVALSLASQSVIKDALNGFLVIVEDQFGVGDVITVDQYTGVVETLNLRMTQIRNAEGQLITIPNSEIRIVANLSSEWSRVDLNIPIPYHTDIDQMLDLIQSTAQTMADEPDWQKQIIEPPQLMGVDDFDHRGPVVKVWIKTQPLQQWAVSRELRRRLKLAFDEANISIPVPQQQLWLYRSHP</sequence>
<reference evidence="11 12" key="1">
    <citation type="journal article" date="2008" name="Proc. Natl. Acad. Sci. U.S.A.">
        <title>Niche adaptation and genome expansion in the chlorophyll d-producing cyanobacterium Acaryochloris marina.</title>
        <authorList>
            <person name="Swingley W.D."/>
            <person name="Chen M."/>
            <person name="Cheung P.C."/>
            <person name="Conrad A.L."/>
            <person name="Dejesa L.C."/>
            <person name="Hao J."/>
            <person name="Honchak B.M."/>
            <person name="Karbach L.E."/>
            <person name="Kurdoglu A."/>
            <person name="Lahiri S."/>
            <person name="Mastrian S.D."/>
            <person name="Miyashita H."/>
            <person name="Page L."/>
            <person name="Ramakrishna P."/>
            <person name="Satoh S."/>
            <person name="Sattley W.M."/>
            <person name="Shimada Y."/>
            <person name="Taylor H.L."/>
            <person name="Tomo T."/>
            <person name="Tsuchiya T."/>
            <person name="Wang Z.T."/>
            <person name="Raymond J."/>
            <person name="Mimuro M."/>
            <person name="Blankenship R.E."/>
            <person name="Touchman J.W."/>
        </authorList>
    </citation>
    <scope>NUCLEOTIDE SEQUENCE [LARGE SCALE GENOMIC DNA]</scope>
    <source>
        <strain evidence="12">MBIC 11017</strain>
    </source>
</reference>
<accession>B0CAS2</accession>
<feature type="domain" description="Mechanosensitive ion channel MscS C-terminal" evidence="9">
    <location>
        <begin position="427"/>
        <end position="515"/>
    </location>
</feature>
<keyword evidence="5 7" id="KW-1133">Transmembrane helix</keyword>
<keyword evidence="6 7" id="KW-0472">Membrane</keyword>
<dbReference type="FunFam" id="3.30.70.100:FF:000018">
    <property type="entry name" value="MscS mechanosensitive ion channel"/>
    <property type="match status" value="1"/>
</dbReference>
<evidence type="ECO:0000256" key="1">
    <source>
        <dbReference type="ARBA" id="ARBA00004651"/>
    </source>
</evidence>
<evidence type="ECO:0000259" key="8">
    <source>
        <dbReference type="Pfam" id="PF00924"/>
    </source>
</evidence>
<protein>
    <submittedName>
        <fullName evidence="11">Mechanosensitive ion channel</fullName>
    </submittedName>
</protein>
<dbReference type="eggNOG" id="COG0668">
    <property type="taxonomic scope" value="Bacteria"/>
</dbReference>
<dbReference type="OrthoDB" id="9809206at2"/>
<dbReference type="KEGG" id="amr:AM1_5315"/>
<dbReference type="RefSeq" id="WP_012165522.1">
    <property type="nucleotide sequence ID" value="NC_009925.1"/>
</dbReference>
<dbReference type="PANTHER" id="PTHR30460">
    <property type="entry name" value="MODERATE CONDUCTANCE MECHANOSENSITIVE CHANNEL YBIO"/>
    <property type="match status" value="1"/>
</dbReference>
<dbReference type="HOGENOM" id="CLU_027053_1_0_3"/>
<dbReference type="InterPro" id="IPR049142">
    <property type="entry name" value="MS_channel_1st"/>
</dbReference>
<comment type="similarity">
    <text evidence="2">Belongs to the MscS (TC 1.A.23) family.</text>
</comment>
<dbReference type="AlphaFoldDB" id="B0CAS2"/>